<organism evidence="1 2">
    <name type="scientific">Candidozyma auris</name>
    <name type="common">Yeast</name>
    <name type="synonym">Candida auris</name>
    <dbReference type="NCBI Taxonomy" id="498019"/>
    <lineage>
        <taxon>Eukaryota</taxon>
        <taxon>Fungi</taxon>
        <taxon>Dikarya</taxon>
        <taxon>Ascomycota</taxon>
        <taxon>Saccharomycotina</taxon>
        <taxon>Pichiomycetes</taxon>
        <taxon>Metschnikowiaceae</taxon>
        <taxon>Candidozyma</taxon>
    </lineage>
</organism>
<name>A0A0L0P0Y3_CANAR</name>
<protein>
    <submittedName>
        <fullName evidence="1">Uncharacterized protein</fullName>
    </submittedName>
</protein>
<accession>A0A0L0P0Y3</accession>
<dbReference type="AlphaFoldDB" id="A0A0L0P0Y3"/>
<comment type="caution">
    <text evidence="1">The sequence shown here is derived from an EMBL/GenBank/DDBJ whole genome shotgun (WGS) entry which is preliminary data.</text>
</comment>
<proteinExistence type="predicted"/>
<dbReference type="Proteomes" id="UP000037122">
    <property type="component" value="Unassembled WGS sequence"/>
</dbReference>
<evidence type="ECO:0000313" key="1">
    <source>
        <dbReference type="EMBL" id="KND99928.1"/>
    </source>
</evidence>
<dbReference type="VEuPathDB" id="FungiDB:QG37_03359"/>
<gene>
    <name evidence="1" type="ORF">QG37_03359</name>
</gene>
<reference evidence="2" key="1">
    <citation type="journal article" date="2015" name="BMC Genomics">
        <title>Draft genome of a commonly misdiagnosed multidrug resistant pathogen Candida auris.</title>
        <authorList>
            <person name="Chatterjee S."/>
            <person name="Alampalli S.V."/>
            <person name="Nageshan R.K."/>
            <person name="Chettiar S.T."/>
            <person name="Joshi S."/>
            <person name="Tatu U.S."/>
        </authorList>
    </citation>
    <scope>NUCLEOTIDE SEQUENCE [LARGE SCALE GENOMIC DNA]</scope>
    <source>
        <strain evidence="2">6684</strain>
    </source>
</reference>
<dbReference type="EMBL" id="LGST01000021">
    <property type="protein sequence ID" value="KND99928.1"/>
    <property type="molecule type" value="Genomic_DNA"/>
</dbReference>
<sequence>MRNKVEDFKAIFISLELRIRLSRKDKSVLFIARQDMIIRISAKELEHEAHCDHIILSEHQK</sequence>
<evidence type="ECO:0000313" key="2">
    <source>
        <dbReference type="Proteomes" id="UP000037122"/>
    </source>
</evidence>